<organism evidence="2 3">
    <name type="scientific">Apiospora marii</name>
    <dbReference type="NCBI Taxonomy" id="335849"/>
    <lineage>
        <taxon>Eukaryota</taxon>
        <taxon>Fungi</taxon>
        <taxon>Dikarya</taxon>
        <taxon>Ascomycota</taxon>
        <taxon>Pezizomycotina</taxon>
        <taxon>Sordariomycetes</taxon>
        <taxon>Xylariomycetidae</taxon>
        <taxon>Amphisphaeriales</taxon>
        <taxon>Apiosporaceae</taxon>
        <taxon>Apiospora</taxon>
    </lineage>
</organism>
<dbReference type="SUPFAM" id="SSF53167">
    <property type="entry name" value="Purine and uridine phosphorylases"/>
    <property type="match status" value="1"/>
</dbReference>
<gene>
    <name evidence="2" type="ORF">PG991_003500</name>
</gene>
<dbReference type="Proteomes" id="UP001396898">
    <property type="component" value="Unassembled WGS sequence"/>
</dbReference>
<accession>A0ABR1S5C8</accession>
<feature type="region of interest" description="Disordered" evidence="1">
    <location>
        <begin position="316"/>
        <end position="343"/>
    </location>
</feature>
<sequence length="369" mass="40469">MPSYKDYTVAIVCAIDFEMSAVRYMLDKEHDSLPTQEGDSNLYVLGELSGHHVALAWLPGTQGKGAAAVVATNLARTFPSIKWRFMVGIGGGVPHGNKRDIRLGDVVVGMPEGPYGGVVQYDLGRDKDRNIDGITDFKRKGYLALPPSLLRSAVEKMRSDHYARGNQAEEIIAAMLQKWPRLRAVYARPSTDTDILFHADYPHRQDRSTCLECDEGMVVARAPRPSENPEIHYGLIASGDRVMRSAAKRAEEENRVGEDILCFEMEAAGLMTEFSGLVIRGISDYADSHKNDGWQHYAAAAAAACVKELLLRVQPEQPRQEVTQPRPSTLAIEPSPTPNHSVTTLSGQGVINTGSGNFGAGRDLNYCNK</sequence>
<dbReference type="PANTHER" id="PTHR46082:SF11">
    <property type="entry name" value="AAA+ ATPASE DOMAIN-CONTAINING PROTEIN-RELATED"/>
    <property type="match status" value="1"/>
</dbReference>
<dbReference type="Gene3D" id="3.40.50.1580">
    <property type="entry name" value="Nucleoside phosphorylase domain"/>
    <property type="match status" value="1"/>
</dbReference>
<evidence type="ECO:0000313" key="2">
    <source>
        <dbReference type="EMBL" id="KAK8026444.1"/>
    </source>
</evidence>
<reference evidence="2 3" key="1">
    <citation type="submission" date="2023-01" db="EMBL/GenBank/DDBJ databases">
        <title>Analysis of 21 Apiospora genomes using comparative genomics revels a genus with tremendous synthesis potential of carbohydrate active enzymes and secondary metabolites.</title>
        <authorList>
            <person name="Sorensen T."/>
        </authorList>
    </citation>
    <scope>NUCLEOTIDE SEQUENCE [LARGE SCALE GENOMIC DNA]</scope>
    <source>
        <strain evidence="2 3">CBS 20057</strain>
    </source>
</reference>
<dbReference type="InterPro" id="IPR035994">
    <property type="entry name" value="Nucleoside_phosphorylase_sf"/>
</dbReference>
<protein>
    <recommendedName>
        <fullName evidence="4">Nucleoside phosphorylase domain-containing protein</fullName>
    </recommendedName>
</protein>
<dbReference type="EMBL" id="JAQQWI010000007">
    <property type="protein sequence ID" value="KAK8026444.1"/>
    <property type="molecule type" value="Genomic_DNA"/>
</dbReference>
<dbReference type="PANTHER" id="PTHR46082">
    <property type="entry name" value="ATP/GTP-BINDING PROTEIN-RELATED"/>
    <property type="match status" value="1"/>
</dbReference>
<evidence type="ECO:0008006" key="4">
    <source>
        <dbReference type="Google" id="ProtNLM"/>
    </source>
</evidence>
<name>A0ABR1S5C8_9PEZI</name>
<keyword evidence="3" id="KW-1185">Reference proteome</keyword>
<comment type="caution">
    <text evidence="2">The sequence shown here is derived from an EMBL/GenBank/DDBJ whole genome shotgun (WGS) entry which is preliminary data.</text>
</comment>
<proteinExistence type="predicted"/>
<evidence type="ECO:0000256" key="1">
    <source>
        <dbReference type="SAM" id="MobiDB-lite"/>
    </source>
</evidence>
<dbReference type="InterPro" id="IPR053137">
    <property type="entry name" value="NLR-like"/>
</dbReference>
<evidence type="ECO:0000313" key="3">
    <source>
        <dbReference type="Proteomes" id="UP001396898"/>
    </source>
</evidence>